<evidence type="ECO:0000313" key="10">
    <source>
        <dbReference type="EMBL" id="MDC7787622.1"/>
    </source>
</evidence>
<reference evidence="10" key="1">
    <citation type="journal article" date="2023" name="Microbiol Resour">
        <title>Genome Sequences of Rhodoplanes serenus and Two Thermotolerant Strains, Rhodoplanes tepidamans and 'Rhodoplanes cryptolactis,' Further Refine the Genus.</title>
        <authorList>
            <person name="Rayyan A.A."/>
            <person name="Kyndt J.A."/>
        </authorList>
    </citation>
    <scope>NUCLEOTIDE SEQUENCE</scope>
    <source>
        <strain evidence="10">DSM 9987</strain>
    </source>
</reference>
<keyword evidence="6 8" id="KW-1133">Transmembrane helix</keyword>
<evidence type="ECO:0000256" key="4">
    <source>
        <dbReference type="ARBA" id="ARBA00022519"/>
    </source>
</evidence>
<organism evidence="10 11">
    <name type="scientific">Rhodoplanes tepidamans</name>
    <name type="common">Rhodoplanes cryptolactis</name>
    <dbReference type="NCBI Taxonomy" id="200616"/>
    <lineage>
        <taxon>Bacteria</taxon>
        <taxon>Pseudomonadati</taxon>
        <taxon>Pseudomonadota</taxon>
        <taxon>Alphaproteobacteria</taxon>
        <taxon>Hyphomicrobiales</taxon>
        <taxon>Nitrobacteraceae</taxon>
        <taxon>Rhodoplanes</taxon>
    </lineage>
</organism>
<evidence type="ECO:0000256" key="2">
    <source>
        <dbReference type="ARBA" id="ARBA00022448"/>
    </source>
</evidence>
<evidence type="ECO:0000256" key="5">
    <source>
        <dbReference type="ARBA" id="ARBA00022692"/>
    </source>
</evidence>
<gene>
    <name evidence="10" type="ORF">PQJ73_18180</name>
</gene>
<dbReference type="CDD" id="cd06261">
    <property type="entry name" value="TM_PBP2"/>
    <property type="match status" value="1"/>
</dbReference>
<dbReference type="PANTHER" id="PTHR43357:SF4">
    <property type="entry name" value="INNER MEMBRANE ABC TRANSPORTER PERMEASE PROTEIN YDCV"/>
    <property type="match status" value="1"/>
</dbReference>
<comment type="subcellular location">
    <subcellularLocation>
        <location evidence="1">Cell inner membrane</location>
        <topology evidence="1">Multi-pass membrane protein</topology>
    </subcellularLocation>
    <subcellularLocation>
        <location evidence="8">Cell membrane</location>
        <topology evidence="8">Multi-pass membrane protein</topology>
    </subcellularLocation>
</comment>
<feature type="transmembrane region" description="Helical" evidence="8">
    <location>
        <begin position="21"/>
        <end position="47"/>
    </location>
</feature>
<evidence type="ECO:0000259" key="9">
    <source>
        <dbReference type="PROSITE" id="PS50928"/>
    </source>
</evidence>
<keyword evidence="7 8" id="KW-0472">Membrane</keyword>
<dbReference type="Gene3D" id="1.10.3720.10">
    <property type="entry name" value="MetI-like"/>
    <property type="match status" value="1"/>
</dbReference>
<keyword evidence="5 8" id="KW-0812">Transmembrane</keyword>
<feature type="transmembrane region" description="Helical" evidence="8">
    <location>
        <begin position="206"/>
        <end position="229"/>
    </location>
</feature>
<sequence length="281" mass="29697">MSEPARTPSRRARLWRRLDAWSYAAVLSTLGGAAMVLLALPTVIVLVTSFTSAATLRFPPPGFSTQWYRALVLASPEIVDAALVSLQVAAVATAAATVLATSAAIAIDASASRWARVADTMLMSPLLLPGLALALGLLLTFSLLDMRLSMTTLIIGHTVICCPFILRTTLASLAQIDRVLAECSSSLGAGALFTFAHVTFPLARGGIGAGAFIAFMASFDNVAISLFLADAHSEVLPIRLWDLIENLLDVRAAAASGVLIVTTIVLMVVMERLTGLSRYVR</sequence>
<evidence type="ECO:0000256" key="8">
    <source>
        <dbReference type="RuleBase" id="RU363032"/>
    </source>
</evidence>
<dbReference type="Proteomes" id="UP001165652">
    <property type="component" value="Unassembled WGS sequence"/>
</dbReference>
<feature type="transmembrane region" description="Helical" evidence="8">
    <location>
        <begin position="150"/>
        <end position="167"/>
    </location>
</feature>
<feature type="transmembrane region" description="Helical" evidence="8">
    <location>
        <begin position="250"/>
        <end position="270"/>
    </location>
</feature>
<evidence type="ECO:0000256" key="3">
    <source>
        <dbReference type="ARBA" id="ARBA00022475"/>
    </source>
</evidence>
<dbReference type="PANTHER" id="PTHR43357">
    <property type="entry name" value="INNER MEMBRANE ABC TRANSPORTER PERMEASE PROTEIN YDCV"/>
    <property type="match status" value="1"/>
</dbReference>
<dbReference type="SUPFAM" id="SSF161098">
    <property type="entry name" value="MetI-like"/>
    <property type="match status" value="1"/>
</dbReference>
<feature type="domain" description="ABC transmembrane type-1" evidence="9">
    <location>
        <begin position="82"/>
        <end position="270"/>
    </location>
</feature>
<dbReference type="RefSeq" id="WP_272778462.1">
    <property type="nucleotide sequence ID" value="NZ_JAQQLI010000030.1"/>
</dbReference>
<comment type="similarity">
    <text evidence="8">Belongs to the binding-protein-dependent transport system permease family.</text>
</comment>
<evidence type="ECO:0000256" key="1">
    <source>
        <dbReference type="ARBA" id="ARBA00004429"/>
    </source>
</evidence>
<keyword evidence="11" id="KW-1185">Reference proteome</keyword>
<keyword evidence="3" id="KW-1003">Cell membrane</keyword>
<reference evidence="10" key="2">
    <citation type="submission" date="2023-02" db="EMBL/GenBank/DDBJ databases">
        <authorList>
            <person name="Rayyan A."/>
            <person name="Meyer T."/>
            <person name="Kyndt J.A."/>
        </authorList>
    </citation>
    <scope>NUCLEOTIDE SEQUENCE</scope>
    <source>
        <strain evidence="10">DSM 9987</strain>
    </source>
</reference>
<keyword evidence="2 8" id="KW-0813">Transport</keyword>
<evidence type="ECO:0000313" key="11">
    <source>
        <dbReference type="Proteomes" id="UP001165652"/>
    </source>
</evidence>
<dbReference type="EMBL" id="JAQQLI010000030">
    <property type="protein sequence ID" value="MDC7787622.1"/>
    <property type="molecule type" value="Genomic_DNA"/>
</dbReference>
<dbReference type="PROSITE" id="PS50928">
    <property type="entry name" value="ABC_TM1"/>
    <property type="match status" value="1"/>
</dbReference>
<feature type="transmembrane region" description="Helical" evidence="8">
    <location>
        <begin position="81"/>
        <end position="105"/>
    </location>
</feature>
<evidence type="ECO:0000256" key="6">
    <source>
        <dbReference type="ARBA" id="ARBA00022989"/>
    </source>
</evidence>
<dbReference type="Pfam" id="PF00528">
    <property type="entry name" value="BPD_transp_1"/>
    <property type="match status" value="1"/>
</dbReference>
<dbReference type="InterPro" id="IPR035906">
    <property type="entry name" value="MetI-like_sf"/>
</dbReference>
<dbReference type="InterPro" id="IPR000515">
    <property type="entry name" value="MetI-like"/>
</dbReference>
<comment type="caution">
    <text evidence="10">The sequence shown here is derived from an EMBL/GenBank/DDBJ whole genome shotgun (WGS) entry which is preliminary data.</text>
</comment>
<name>A0ABT5JDB0_RHOTP</name>
<feature type="transmembrane region" description="Helical" evidence="8">
    <location>
        <begin position="126"/>
        <end position="144"/>
    </location>
</feature>
<proteinExistence type="inferred from homology"/>
<accession>A0ABT5JDB0</accession>
<evidence type="ECO:0000256" key="7">
    <source>
        <dbReference type="ARBA" id="ARBA00023136"/>
    </source>
</evidence>
<keyword evidence="4" id="KW-0997">Cell inner membrane</keyword>
<protein>
    <submittedName>
        <fullName evidence="10">ABC transporter permease subunit</fullName>
    </submittedName>
</protein>